<dbReference type="AlphaFoldDB" id="A0AAD7AV83"/>
<evidence type="ECO:0000256" key="3">
    <source>
        <dbReference type="ARBA" id="ARBA00023024"/>
    </source>
</evidence>
<dbReference type="GO" id="GO:0008061">
    <property type="term" value="F:chitin binding"/>
    <property type="evidence" value="ECO:0007669"/>
    <property type="project" value="InterPro"/>
</dbReference>
<keyword evidence="4" id="KW-0119">Carbohydrate metabolism</keyword>
<dbReference type="InterPro" id="IPR011583">
    <property type="entry name" value="Chitinase_II/V-like_cat"/>
</dbReference>
<dbReference type="InterPro" id="IPR001223">
    <property type="entry name" value="Glyco_hydro18_cat"/>
</dbReference>
<dbReference type="PROSITE" id="PS01095">
    <property type="entry name" value="GH18_1"/>
    <property type="match status" value="1"/>
</dbReference>
<proteinExistence type="inferred from homology"/>
<dbReference type="EMBL" id="JARIHO010000001">
    <property type="protein sequence ID" value="KAJ7368430.1"/>
    <property type="molecule type" value="Genomic_DNA"/>
</dbReference>
<evidence type="ECO:0000256" key="8">
    <source>
        <dbReference type="RuleBase" id="RU004453"/>
    </source>
</evidence>
<dbReference type="PANTHER" id="PTHR11177">
    <property type="entry name" value="CHITINASE"/>
    <property type="match status" value="1"/>
</dbReference>
<dbReference type="InterPro" id="IPR050314">
    <property type="entry name" value="Glycosyl_Hydrlase_18"/>
</dbReference>
<comment type="similarity">
    <text evidence="8">Belongs to the glycosyl hydrolase 18 family.</text>
</comment>
<keyword evidence="11" id="KW-1185">Reference proteome</keyword>
<evidence type="ECO:0000256" key="2">
    <source>
        <dbReference type="ARBA" id="ARBA00022801"/>
    </source>
</evidence>
<dbReference type="PROSITE" id="PS51910">
    <property type="entry name" value="GH18_2"/>
    <property type="match status" value="1"/>
</dbReference>
<evidence type="ECO:0000313" key="10">
    <source>
        <dbReference type="EMBL" id="KAJ7368430.1"/>
    </source>
</evidence>
<evidence type="ECO:0000256" key="4">
    <source>
        <dbReference type="ARBA" id="ARBA00023277"/>
    </source>
</evidence>
<keyword evidence="3" id="KW-0146">Chitin degradation</keyword>
<evidence type="ECO:0000256" key="1">
    <source>
        <dbReference type="ARBA" id="ARBA00000822"/>
    </source>
</evidence>
<dbReference type="InterPro" id="IPR017853">
    <property type="entry name" value="GH"/>
</dbReference>
<evidence type="ECO:0000256" key="6">
    <source>
        <dbReference type="ARBA" id="ARBA00023326"/>
    </source>
</evidence>
<comment type="catalytic activity">
    <reaction evidence="1">
        <text>Random endo-hydrolysis of N-acetyl-beta-D-glucosaminide (1-&gt;4)-beta-linkages in chitin and chitodextrins.</text>
        <dbReference type="EC" id="3.2.1.14"/>
    </reaction>
</comment>
<dbReference type="SMART" id="SM00636">
    <property type="entry name" value="Glyco_18"/>
    <property type="match status" value="1"/>
</dbReference>
<evidence type="ECO:0000313" key="11">
    <source>
        <dbReference type="Proteomes" id="UP001218218"/>
    </source>
</evidence>
<comment type="caution">
    <text evidence="10">The sequence shown here is derived from an EMBL/GenBank/DDBJ whole genome shotgun (WGS) entry which is preliminary data.</text>
</comment>
<feature type="domain" description="GH18" evidence="9">
    <location>
        <begin position="1"/>
        <end position="358"/>
    </location>
</feature>
<reference evidence="10" key="1">
    <citation type="submission" date="2023-03" db="EMBL/GenBank/DDBJ databases">
        <title>Massive genome expansion in bonnet fungi (Mycena s.s.) driven by repeated elements and novel gene families across ecological guilds.</title>
        <authorList>
            <consortium name="Lawrence Berkeley National Laboratory"/>
            <person name="Harder C.B."/>
            <person name="Miyauchi S."/>
            <person name="Viragh M."/>
            <person name="Kuo A."/>
            <person name="Thoen E."/>
            <person name="Andreopoulos B."/>
            <person name="Lu D."/>
            <person name="Skrede I."/>
            <person name="Drula E."/>
            <person name="Henrissat B."/>
            <person name="Morin E."/>
            <person name="Kohler A."/>
            <person name="Barry K."/>
            <person name="LaButti K."/>
            <person name="Morin E."/>
            <person name="Salamov A."/>
            <person name="Lipzen A."/>
            <person name="Mereny Z."/>
            <person name="Hegedus B."/>
            <person name="Baldrian P."/>
            <person name="Stursova M."/>
            <person name="Weitz H."/>
            <person name="Taylor A."/>
            <person name="Grigoriev I.V."/>
            <person name="Nagy L.G."/>
            <person name="Martin F."/>
            <person name="Kauserud H."/>
        </authorList>
    </citation>
    <scope>NUCLEOTIDE SEQUENCE</scope>
    <source>
        <strain evidence="10">CBHHK002</strain>
    </source>
</reference>
<dbReference type="GO" id="GO:0008843">
    <property type="term" value="F:endochitinase activity"/>
    <property type="evidence" value="ECO:0007669"/>
    <property type="project" value="UniProtKB-EC"/>
</dbReference>
<dbReference type="SUPFAM" id="SSF51445">
    <property type="entry name" value="(Trans)glycosidases"/>
    <property type="match status" value="1"/>
</dbReference>
<dbReference type="GO" id="GO:0006032">
    <property type="term" value="P:chitin catabolic process"/>
    <property type="evidence" value="ECO:0007669"/>
    <property type="project" value="UniProtKB-KW"/>
</dbReference>
<organism evidence="10 11">
    <name type="scientific">Mycena albidolilacea</name>
    <dbReference type="NCBI Taxonomy" id="1033008"/>
    <lineage>
        <taxon>Eukaryota</taxon>
        <taxon>Fungi</taxon>
        <taxon>Dikarya</taxon>
        <taxon>Basidiomycota</taxon>
        <taxon>Agaricomycotina</taxon>
        <taxon>Agaricomycetes</taxon>
        <taxon>Agaricomycetidae</taxon>
        <taxon>Agaricales</taxon>
        <taxon>Marasmiineae</taxon>
        <taxon>Mycenaceae</taxon>
        <taxon>Mycena</taxon>
    </lineage>
</organism>
<dbReference type="Pfam" id="PF00704">
    <property type="entry name" value="Glyco_hydro_18"/>
    <property type="match status" value="1"/>
</dbReference>
<dbReference type="InterPro" id="IPR001579">
    <property type="entry name" value="Glyco_hydro_18_chit_AS"/>
</dbReference>
<evidence type="ECO:0000259" key="9">
    <source>
        <dbReference type="PROSITE" id="PS51910"/>
    </source>
</evidence>
<keyword evidence="2 7" id="KW-0378">Hydrolase</keyword>
<evidence type="ECO:0000256" key="5">
    <source>
        <dbReference type="ARBA" id="ARBA00023295"/>
    </source>
</evidence>
<dbReference type="PANTHER" id="PTHR11177:SF392">
    <property type="entry name" value="HAP41P"/>
    <property type="match status" value="1"/>
</dbReference>
<dbReference type="GO" id="GO:0005576">
    <property type="term" value="C:extracellular region"/>
    <property type="evidence" value="ECO:0007669"/>
    <property type="project" value="TreeGrafter"/>
</dbReference>
<dbReference type="Gene3D" id="3.20.20.80">
    <property type="entry name" value="Glycosidases"/>
    <property type="match status" value="2"/>
</dbReference>
<gene>
    <name evidence="10" type="ORF">DFH08DRAFT_676996</name>
</gene>
<accession>A0AAD7AV83</accession>
<evidence type="ECO:0000256" key="7">
    <source>
        <dbReference type="RuleBase" id="RU000489"/>
    </source>
</evidence>
<keyword evidence="5 7" id="KW-0326">Glycosidase</keyword>
<dbReference type="GO" id="GO:0000272">
    <property type="term" value="P:polysaccharide catabolic process"/>
    <property type="evidence" value="ECO:0007669"/>
    <property type="project" value="UniProtKB-KW"/>
</dbReference>
<dbReference type="Proteomes" id="UP001218218">
    <property type="component" value="Unassembled WGS sequence"/>
</dbReference>
<name>A0AAD7AV83_9AGAR</name>
<keyword evidence="6" id="KW-0624">Polysaccharide degradation</keyword>
<sequence length="358" mass="39039">MAYYPDWAGDDFPPEKIDFSRFDWIDFAFALPTRNATLTWDDPAVPGLLTRLVAAARSSCTEAHCTKVKLSIGGWTDSKYFSTLVGTDQLRKIFVQNIVKAYYQFNVNGIDIDWEYPGIQGAGNNIVSACDSANFLKFLQLLRSALPPCAKITAATQTVPFAGPDGNPLEDVTAFAKVLDWILLMNYDVWGSSANPGPNAPLSDKCQNSTQPTANAEAALEAWTSAGFEASQLVLGVPSYGYLSESKATRLRTRETGVVLNSDGGQIQFRELVRQGALVCLPDGSFNGTGGFTRDFDECSSTPYLWSGHQVVTYDDPESLGLKAAFAKKMGMGGVNMFDVHGDTDGWDLVDAIRRFLL</sequence>
<protein>
    <submittedName>
        <fullName evidence="10">Glycoside hydrolase</fullName>
    </submittedName>
</protein>